<accession>K2FYT7</accession>
<gene>
    <name evidence="1" type="ORF">ACD_3C00101G0004</name>
</gene>
<name>K2FYT7_9BACT</name>
<comment type="caution">
    <text evidence="1">The sequence shown here is derived from an EMBL/GenBank/DDBJ whole genome shotgun (WGS) entry which is preliminary data.</text>
</comment>
<evidence type="ECO:0008006" key="2">
    <source>
        <dbReference type="Google" id="ProtNLM"/>
    </source>
</evidence>
<dbReference type="EMBL" id="AMFJ01000375">
    <property type="protein sequence ID" value="EKE28093.1"/>
    <property type="molecule type" value="Genomic_DNA"/>
</dbReference>
<sequence>MELRILSLSESVAHTPEKPTYAIRIFNSREHLAHLFNLQKSDNYIWIDCYGFDDNEAHWRQCWPVSINEDIAKKIIENFIKYRERVDSLIVNCTRWINRSPSVAIALNDIFQLWADSDELFAKYPDYNHLVYVTLRRAWSVLWIKDWHK</sequence>
<reference evidence="1" key="1">
    <citation type="journal article" date="2012" name="Science">
        <title>Fermentation, hydrogen, and sulfur metabolism in multiple uncultivated bacterial phyla.</title>
        <authorList>
            <person name="Wrighton K.C."/>
            <person name="Thomas B.C."/>
            <person name="Sharon I."/>
            <person name="Miller C.S."/>
            <person name="Castelle C.J."/>
            <person name="VerBerkmoes N.C."/>
            <person name="Wilkins M.J."/>
            <person name="Hettich R.L."/>
            <person name="Lipton M.S."/>
            <person name="Williams K.H."/>
            <person name="Long P.E."/>
            <person name="Banfield J.F."/>
        </authorList>
    </citation>
    <scope>NUCLEOTIDE SEQUENCE [LARGE SCALE GENOMIC DNA]</scope>
</reference>
<dbReference type="AlphaFoldDB" id="K2FYT7"/>
<protein>
    <recommendedName>
        <fullName evidence="2">Tyrosine specific protein phosphatases domain-containing protein</fullName>
    </recommendedName>
</protein>
<proteinExistence type="predicted"/>
<evidence type="ECO:0000313" key="1">
    <source>
        <dbReference type="EMBL" id="EKE28093.1"/>
    </source>
</evidence>
<organism evidence="1">
    <name type="scientific">uncultured bacterium</name>
    <name type="common">gcode 4</name>
    <dbReference type="NCBI Taxonomy" id="1234023"/>
    <lineage>
        <taxon>Bacteria</taxon>
        <taxon>environmental samples</taxon>
    </lineage>
</organism>